<gene>
    <name evidence="1" type="ordered locus">Mhar_1675</name>
</gene>
<evidence type="ECO:0000313" key="2">
    <source>
        <dbReference type="Proteomes" id="UP000005877"/>
    </source>
</evidence>
<dbReference type="AlphaFoldDB" id="G7WQ03"/>
<dbReference type="GeneID" id="12510844"/>
<name>G7WQ03_METH6</name>
<evidence type="ECO:0000313" key="1">
    <source>
        <dbReference type="EMBL" id="AET65034.1"/>
    </source>
</evidence>
<dbReference type="HOGENOM" id="CLU_185766_0_0_2"/>
<dbReference type="KEGG" id="mhi:Mhar_1675"/>
<reference evidence="1 2" key="1">
    <citation type="journal article" date="2012" name="PLoS ONE">
        <title>The genome characteristics and predicted function of methyl-group oxidation pathway in the obligate aceticlastic methanogens, Methanosaeta spp.</title>
        <authorList>
            <person name="Zhu J."/>
            <person name="Zheng H."/>
            <person name="Ai G."/>
            <person name="Zhang G."/>
            <person name="Liu D."/>
            <person name="Liu X."/>
            <person name="Dong X."/>
        </authorList>
    </citation>
    <scope>NUCLEOTIDE SEQUENCE [LARGE SCALE GENOMIC DNA]</scope>
    <source>
        <strain evidence="1 2">6Ac</strain>
    </source>
</reference>
<dbReference type="Proteomes" id="UP000005877">
    <property type="component" value="Chromosome"/>
</dbReference>
<accession>G7WQ03</accession>
<keyword evidence="2" id="KW-1185">Reference proteome</keyword>
<dbReference type="OrthoDB" id="146636at2157"/>
<proteinExistence type="predicted"/>
<organism evidence="1 2">
    <name type="scientific">Methanothrix harundinacea (strain 6Ac)</name>
    <name type="common">Methanosaeta harundinacea</name>
    <dbReference type="NCBI Taxonomy" id="1110509"/>
    <lineage>
        <taxon>Archaea</taxon>
        <taxon>Methanobacteriati</taxon>
        <taxon>Methanobacteriota</taxon>
        <taxon>Stenosarchaea group</taxon>
        <taxon>Methanomicrobia</taxon>
        <taxon>Methanotrichales</taxon>
        <taxon>Methanotrichaceae</taxon>
        <taxon>Methanothrix</taxon>
    </lineage>
</organism>
<dbReference type="EMBL" id="CP003117">
    <property type="protein sequence ID" value="AET65034.1"/>
    <property type="molecule type" value="Genomic_DNA"/>
</dbReference>
<protein>
    <submittedName>
        <fullName evidence="1">Uncharacterized protein</fullName>
    </submittedName>
</protein>
<sequence>MTKFLGVVESGRFRILEPKEHCCAVRLTQLIKPKLLDETTIEKHQIDLSKDEGMAMIVEGALGREELWIYEAKVVDRGGPILSEVVRKVFIGE</sequence>
<dbReference type="RefSeq" id="WP_014587215.1">
    <property type="nucleotide sequence ID" value="NC_017527.1"/>
</dbReference>
<dbReference type="PATRIC" id="fig|1110509.7.peg.1862"/>